<reference evidence="2 3" key="2">
    <citation type="journal article" date="2019" name="G3 (Bethesda)">
        <title>Hybrid Assembly of the Genome of the Entomopathogenic Nematode Steinernema carpocapsae Identifies the X-Chromosome.</title>
        <authorList>
            <person name="Serra L."/>
            <person name="Macchietto M."/>
            <person name="Macias-Munoz A."/>
            <person name="McGill C.J."/>
            <person name="Rodriguez I.M."/>
            <person name="Rodriguez B."/>
            <person name="Murad R."/>
            <person name="Mortazavi A."/>
        </authorList>
    </citation>
    <scope>NUCLEOTIDE SEQUENCE [LARGE SCALE GENOMIC DNA]</scope>
    <source>
        <strain evidence="2 3">ALL</strain>
    </source>
</reference>
<keyword evidence="3" id="KW-1185">Reference proteome</keyword>
<sequence length="127" mass="14528">MPALSKRQLAQKENSQKARDSMGNKRSDDLYQKVEALNDENRLLRAELEREQMVQKELRASLHRSENRVQLSSELLSLPRLGSGQTLCDKSKIIVCRVLQFARAYCGRHAVEWASSVTGIRPESFIK</sequence>
<name>A0A4U5N8S8_STECR</name>
<accession>A0A4U5N8S8</accession>
<feature type="compositionally biased region" description="Basic and acidic residues" evidence="1">
    <location>
        <begin position="14"/>
        <end position="31"/>
    </location>
</feature>
<dbReference type="Proteomes" id="UP000298663">
    <property type="component" value="Unassembled WGS sequence"/>
</dbReference>
<comment type="caution">
    <text evidence="2">The sequence shown here is derived from an EMBL/GenBank/DDBJ whole genome shotgun (WGS) entry which is preliminary data.</text>
</comment>
<protein>
    <submittedName>
        <fullName evidence="2">Uncharacterized protein</fullName>
    </submittedName>
</protein>
<evidence type="ECO:0000256" key="1">
    <source>
        <dbReference type="SAM" id="MobiDB-lite"/>
    </source>
</evidence>
<gene>
    <name evidence="2" type="ORF">L596_019128</name>
</gene>
<evidence type="ECO:0000313" key="3">
    <source>
        <dbReference type="Proteomes" id="UP000298663"/>
    </source>
</evidence>
<dbReference type="AlphaFoldDB" id="A0A4U5N8S8"/>
<proteinExistence type="predicted"/>
<evidence type="ECO:0000313" key="2">
    <source>
        <dbReference type="EMBL" id="TKR78301.1"/>
    </source>
</evidence>
<organism evidence="2 3">
    <name type="scientific">Steinernema carpocapsae</name>
    <name type="common">Entomopathogenic nematode</name>
    <dbReference type="NCBI Taxonomy" id="34508"/>
    <lineage>
        <taxon>Eukaryota</taxon>
        <taxon>Metazoa</taxon>
        <taxon>Ecdysozoa</taxon>
        <taxon>Nematoda</taxon>
        <taxon>Chromadorea</taxon>
        <taxon>Rhabditida</taxon>
        <taxon>Tylenchina</taxon>
        <taxon>Panagrolaimomorpha</taxon>
        <taxon>Strongyloidoidea</taxon>
        <taxon>Steinernematidae</taxon>
        <taxon>Steinernema</taxon>
    </lineage>
</organism>
<feature type="region of interest" description="Disordered" evidence="1">
    <location>
        <begin position="1"/>
        <end position="31"/>
    </location>
</feature>
<reference evidence="2 3" key="1">
    <citation type="journal article" date="2015" name="Genome Biol.">
        <title>Comparative genomics of Steinernema reveals deeply conserved gene regulatory networks.</title>
        <authorList>
            <person name="Dillman A.R."/>
            <person name="Macchietto M."/>
            <person name="Porter C.F."/>
            <person name="Rogers A."/>
            <person name="Williams B."/>
            <person name="Antoshechkin I."/>
            <person name="Lee M.M."/>
            <person name="Goodwin Z."/>
            <person name="Lu X."/>
            <person name="Lewis E.E."/>
            <person name="Goodrich-Blair H."/>
            <person name="Stock S.P."/>
            <person name="Adams B.J."/>
            <person name="Sternberg P.W."/>
            <person name="Mortazavi A."/>
        </authorList>
    </citation>
    <scope>NUCLEOTIDE SEQUENCE [LARGE SCALE GENOMIC DNA]</scope>
    <source>
        <strain evidence="2 3">ALL</strain>
    </source>
</reference>
<dbReference type="EMBL" id="AZBU02000005">
    <property type="protein sequence ID" value="TKR78301.1"/>
    <property type="molecule type" value="Genomic_DNA"/>
</dbReference>